<reference evidence="1 2" key="1">
    <citation type="submission" date="2024-05" db="EMBL/GenBank/DDBJ databases">
        <title>Haplotype-resolved chromosome-level genome assembly of Huyou (Citrus changshanensis).</title>
        <authorList>
            <person name="Miao C."/>
            <person name="Chen W."/>
            <person name="Wu Y."/>
            <person name="Wang L."/>
            <person name="Zhao S."/>
            <person name="Grierson D."/>
            <person name="Xu C."/>
            <person name="Chen K."/>
        </authorList>
    </citation>
    <scope>NUCLEOTIDE SEQUENCE [LARGE SCALE GENOMIC DNA]</scope>
    <source>
        <strain evidence="1">01-14</strain>
        <tissue evidence="1">Leaf</tissue>
    </source>
</reference>
<dbReference type="EMBL" id="JBCGBO010000004">
    <property type="protein sequence ID" value="KAK9208072.1"/>
    <property type="molecule type" value="Genomic_DNA"/>
</dbReference>
<keyword evidence="2" id="KW-1185">Reference proteome</keyword>
<organism evidence="1 2">
    <name type="scientific">Citrus x changshan-huyou</name>
    <dbReference type="NCBI Taxonomy" id="2935761"/>
    <lineage>
        <taxon>Eukaryota</taxon>
        <taxon>Viridiplantae</taxon>
        <taxon>Streptophyta</taxon>
        <taxon>Embryophyta</taxon>
        <taxon>Tracheophyta</taxon>
        <taxon>Spermatophyta</taxon>
        <taxon>Magnoliopsida</taxon>
        <taxon>eudicotyledons</taxon>
        <taxon>Gunneridae</taxon>
        <taxon>Pentapetalae</taxon>
        <taxon>rosids</taxon>
        <taxon>malvids</taxon>
        <taxon>Sapindales</taxon>
        <taxon>Rutaceae</taxon>
        <taxon>Aurantioideae</taxon>
        <taxon>Citrus</taxon>
    </lineage>
</organism>
<evidence type="ECO:0000313" key="1">
    <source>
        <dbReference type="EMBL" id="KAK9208072.1"/>
    </source>
</evidence>
<protein>
    <submittedName>
        <fullName evidence="1">Uncharacterized protein</fullName>
    </submittedName>
</protein>
<gene>
    <name evidence="1" type="ORF">WN944_000426</name>
</gene>
<evidence type="ECO:0000313" key="2">
    <source>
        <dbReference type="Proteomes" id="UP001428341"/>
    </source>
</evidence>
<name>A0AAP0MCU9_9ROSI</name>
<dbReference type="Proteomes" id="UP001428341">
    <property type="component" value="Unassembled WGS sequence"/>
</dbReference>
<proteinExistence type="predicted"/>
<comment type="caution">
    <text evidence="1">The sequence shown here is derived from an EMBL/GenBank/DDBJ whole genome shotgun (WGS) entry which is preliminary data.</text>
</comment>
<accession>A0AAP0MCU9</accession>
<sequence length="153" mass="16435">MHGVSRAQSDSYEDQQKALQTLASMHHQGKSAVQEQLLAQTDGAFISTLLSLSKSSSPVVIQTLSPSVLLNLSLNADLKQSLASIETAYISSQLASSLNYCRLAMVDKNKKAKFGVALPVKAISAHTCPAAGHHLLSSKATPLWRFNQEQSQS</sequence>
<dbReference type="AlphaFoldDB" id="A0AAP0MCU9"/>